<accession>A0A1J4JL83</accession>
<keyword evidence="2" id="KW-1185">Reference proteome</keyword>
<sequence>MLIHNYYETNPKKLHGLYILIVSSLFASSKQFEMTRSMQAIFLSLLACLREFEKRMNADVLKKLIGLNDFSERQMTPLEISQVNNCEMDLIEANNFCINLDLPFQYTQEIVQPNLSNLPKEIAMNIEGQLIKFLCVMLCSEHCSDYPPELVAAITTNLAFQGIEIPEPIREWIQNVSENYGNSVVEAAQQLLNEQIESIIPKHQQ</sequence>
<name>A0A1J4JL83_9EUKA</name>
<dbReference type="VEuPathDB" id="TrichDB:TRFO_35680"/>
<proteinExistence type="predicted"/>
<evidence type="ECO:0000313" key="2">
    <source>
        <dbReference type="Proteomes" id="UP000179807"/>
    </source>
</evidence>
<dbReference type="RefSeq" id="XP_068351165.1">
    <property type="nucleotide sequence ID" value="XM_068510397.1"/>
</dbReference>
<protein>
    <submittedName>
        <fullName evidence="1">Uncharacterized protein</fullName>
    </submittedName>
</protein>
<organism evidence="1 2">
    <name type="scientific">Tritrichomonas foetus</name>
    <dbReference type="NCBI Taxonomy" id="1144522"/>
    <lineage>
        <taxon>Eukaryota</taxon>
        <taxon>Metamonada</taxon>
        <taxon>Parabasalia</taxon>
        <taxon>Tritrichomonadida</taxon>
        <taxon>Tritrichomonadidae</taxon>
        <taxon>Tritrichomonas</taxon>
    </lineage>
</organism>
<dbReference type="Proteomes" id="UP000179807">
    <property type="component" value="Unassembled WGS sequence"/>
</dbReference>
<comment type="caution">
    <text evidence="1">The sequence shown here is derived from an EMBL/GenBank/DDBJ whole genome shotgun (WGS) entry which is preliminary data.</text>
</comment>
<dbReference type="GeneID" id="94845101"/>
<evidence type="ECO:0000313" key="1">
    <source>
        <dbReference type="EMBL" id="OHS98028.1"/>
    </source>
</evidence>
<dbReference type="AlphaFoldDB" id="A0A1J4JL83"/>
<dbReference type="EMBL" id="MLAK01001080">
    <property type="protein sequence ID" value="OHS98028.1"/>
    <property type="molecule type" value="Genomic_DNA"/>
</dbReference>
<gene>
    <name evidence="1" type="ORF">TRFO_35680</name>
</gene>
<dbReference type="Gene3D" id="1.10.472.10">
    <property type="entry name" value="Cyclin-like"/>
    <property type="match status" value="2"/>
</dbReference>
<reference evidence="1" key="1">
    <citation type="submission" date="2016-10" db="EMBL/GenBank/DDBJ databases">
        <authorList>
            <person name="Benchimol M."/>
            <person name="Almeida L.G."/>
            <person name="Vasconcelos A.T."/>
            <person name="Perreira-Neves A."/>
            <person name="Rosa I.A."/>
            <person name="Tasca T."/>
            <person name="Bogo M.R."/>
            <person name="de Souza W."/>
        </authorList>
    </citation>
    <scope>NUCLEOTIDE SEQUENCE [LARGE SCALE GENOMIC DNA]</scope>
    <source>
        <strain evidence="1">K</strain>
    </source>
</reference>
<dbReference type="OrthoDB" id="4951845at2759"/>